<name>A0A7I4YRC3_HAECO</name>
<evidence type="ECO:0000256" key="2">
    <source>
        <dbReference type="SAM" id="Phobius"/>
    </source>
</evidence>
<dbReference type="OrthoDB" id="5863642at2759"/>
<dbReference type="WBParaSite" id="HCON_00130870-00001">
    <property type="protein sequence ID" value="HCON_00130870-00001"/>
    <property type="gene ID" value="HCON_00130870"/>
</dbReference>
<sequence length="660" mass="75898">MLAKCRQTVADFGQRVILTMKQAFWTVFYFFYFLVKGNPNWKCERYSVETLKNCCVEARKTEQEQRAAQKSNLSSCAAKNYEHRGVTRKSVPSRISEWLAMAKDFVAYYATLFGRLCKRIACQVIKLLVTFLQCLWAIVRAMFWPNVESKRLRSSAPKPFKVYDQDPPSFNRVDFKPEESTEQRELQFDQTRTPSVAPELGQPRHRGHPTPAERIQMYAAESAAQQQIATPVAMPRQTQFTSEPFWQHEDAPGPSTHQFTDTSLDVAYRDTSSNEDETTIHAPPPPAPPPPYSSIRLDHVNGREETSVDPWEYNSPLSATTKKEPPGIGKLPADVMAELHGTQKMRMEKETSVQREMTQSCHPDMAQWKTQDSESRYDRSATATPFRASSVGPTMRKLEQVVSRLDDANENEAQYVFRAKPSDYMMGRPVFTPLEEAERMRDTINRNSRPVTPAHSVVSGRMTPYGQETYTSHSYRSEEDGGRKRARTVGPIGRDSVQRKSGFYAMSPYTSHTARRTPIPFDRGVNFAYDRDKVTQGVVSNQVRRWPPASNATGAEVTKDDWIKEIAKEQDNDLITTMCRRVVERKTEDNWKWRDDRGYLLDERNQRSWKGELDTVLRDGPGEARHWSRKVEVLPSGDTRFQDVSRQYNRDYVVEAKHRP</sequence>
<evidence type="ECO:0000313" key="3">
    <source>
        <dbReference type="Proteomes" id="UP000025227"/>
    </source>
</evidence>
<feature type="compositionally biased region" description="Basic and acidic residues" evidence="1">
    <location>
        <begin position="173"/>
        <end position="187"/>
    </location>
</feature>
<reference evidence="4" key="1">
    <citation type="submission" date="2020-12" db="UniProtKB">
        <authorList>
            <consortium name="WormBaseParasite"/>
        </authorList>
    </citation>
    <scope>IDENTIFICATION</scope>
    <source>
        <strain evidence="4">MHco3</strain>
    </source>
</reference>
<feature type="compositionally biased region" description="Pro residues" evidence="1">
    <location>
        <begin position="282"/>
        <end position="291"/>
    </location>
</feature>
<feature type="region of interest" description="Disordered" evidence="1">
    <location>
        <begin position="270"/>
        <end position="291"/>
    </location>
</feature>
<keyword evidence="2" id="KW-1133">Transmembrane helix</keyword>
<dbReference type="AlphaFoldDB" id="A0A7I4YRC3"/>
<proteinExistence type="predicted"/>
<evidence type="ECO:0000313" key="4">
    <source>
        <dbReference type="WBParaSite" id="HCON_00130870-00001"/>
    </source>
</evidence>
<protein>
    <submittedName>
        <fullName evidence="4">SH2 domain-containing protein</fullName>
    </submittedName>
</protein>
<accession>A0A7I4YRC3</accession>
<feature type="region of interest" description="Disordered" evidence="1">
    <location>
        <begin position="158"/>
        <end position="208"/>
    </location>
</feature>
<organism evidence="3 4">
    <name type="scientific">Haemonchus contortus</name>
    <name type="common">Barber pole worm</name>
    <dbReference type="NCBI Taxonomy" id="6289"/>
    <lineage>
        <taxon>Eukaryota</taxon>
        <taxon>Metazoa</taxon>
        <taxon>Ecdysozoa</taxon>
        <taxon>Nematoda</taxon>
        <taxon>Chromadorea</taxon>
        <taxon>Rhabditida</taxon>
        <taxon>Rhabditina</taxon>
        <taxon>Rhabditomorpha</taxon>
        <taxon>Strongyloidea</taxon>
        <taxon>Trichostrongylidae</taxon>
        <taxon>Haemonchus</taxon>
    </lineage>
</organism>
<evidence type="ECO:0000256" key="1">
    <source>
        <dbReference type="SAM" id="MobiDB-lite"/>
    </source>
</evidence>
<keyword evidence="2" id="KW-0812">Transmembrane</keyword>
<feature type="transmembrane region" description="Helical" evidence="2">
    <location>
        <begin position="16"/>
        <end position="35"/>
    </location>
</feature>
<feature type="region of interest" description="Disordered" evidence="1">
    <location>
        <begin position="359"/>
        <end position="387"/>
    </location>
</feature>
<keyword evidence="3" id="KW-1185">Reference proteome</keyword>
<feature type="region of interest" description="Disordered" evidence="1">
    <location>
        <begin position="447"/>
        <end position="489"/>
    </location>
</feature>
<keyword evidence="2" id="KW-0472">Membrane</keyword>
<dbReference type="Proteomes" id="UP000025227">
    <property type="component" value="Unplaced"/>
</dbReference>
<feature type="region of interest" description="Disordered" evidence="1">
    <location>
        <begin position="306"/>
        <end position="329"/>
    </location>
</feature>